<protein>
    <submittedName>
        <fullName evidence="1">DUF1493 family protein</fullName>
    </submittedName>
</protein>
<accession>A0A5B8W9C4</accession>
<evidence type="ECO:0000313" key="2">
    <source>
        <dbReference type="Proteomes" id="UP000321362"/>
    </source>
</evidence>
<name>A0A5B8W9C4_9SPHI</name>
<evidence type="ECO:0000313" key="1">
    <source>
        <dbReference type="EMBL" id="QEC80169.1"/>
    </source>
</evidence>
<dbReference type="EMBL" id="CP042437">
    <property type="protein sequence ID" value="QEC80169.1"/>
    <property type="molecule type" value="Genomic_DNA"/>
</dbReference>
<dbReference type="AlphaFoldDB" id="A0A5B8W9C4"/>
<dbReference type="KEGG" id="mgk:FSB76_30990"/>
<dbReference type="InterPro" id="IPR010862">
    <property type="entry name" value="DUF1493"/>
</dbReference>
<organism evidence="1 2">
    <name type="scientific">Mucilaginibacter ginsenosidivorax</name>
    <dbReference type="NCBI Taxonomy" id="862126"/>
    <lineage>
        <taxon>Bacteria</taxon>
        <taxon>Pseudomonadati</taxon>
        <taxon>Bacteroidota</taxon>
        <taxon>Sphingobacteriia</taxon>
        <taxon>Sphingobacteriales</taxon>
        <taxon>Sphingobacteriaceae</taxon>
        <taxon>Mucilaginibacter</taxon>
    </lineage>
</organism>
<proteinExistence type="predicted"/>
<reference evidence="1 2" key="1">
    <citation type="journal article" date="2013" name="J. Microbiol.">
        <title>Mucilaginibacter ginsenosidivorax sp. nov., with ginsenoside converting activity isolated from sediment.</title>
        <authorList>
            <person name="Kim J.K."/>
            <person name="Choi T.E."/>
            <person name="Liu Q.M."/>
            <person name="Park H.Y."/>
            <person name="Yi T.H."/>
            <person name="Yoon M.H."/>
            <person name="Kim S.C."/>
            <person name="Im W.T."/>
        </authorList>
    </citation>
    <scope>NUCLEOTIDE SEQUENCE [LARGE SCALE GENOMIC DNA]</scope>
    <source>
        <strain evidence="1 2">KHI28</strain>
    </source>
</reference>
<dbReference type="Proteomes" id="UP000321362">
    <property type="component" value="Chromosome"/>
</dbReference>
<gene>
    <name evidence="1" type="ORF">FSB76_30990</name>
</gene>
<keyword evidence="2" id="KW-1185">Reference proteome</keyword>
<sequence>MMQPLFLKQRPITNMIKTIQLMEEILPPLKEFIVDYCSRYKIRSVDPGSLCLETSLDLDLDIFDIEIDLFLADFTDQFKIDQSKFTWYKYGYPKGSTRVRMIKMVFGYNSTWVKQLAHYCYKPKFKVRNLQDAVITGMLV</sequence>
<dbReference type="Pfam" id="PF07377">
    <property type="entry name" value="DUF1493"/>
    <property type="match status" value="1"/>
</dbReference>